<reference evidence="1 2" key="1">
    <citation type="journal article" date="2022" name="Front. Cell. Infect. Microbiol.">
        <title>The Genomes of Two Strains of Taenia crassiceps the Animal Model for the Study of Human Cysticercosis.</title>
        <authorList>
            <person name="Bobes R.J."/>
            <person name="Estrada K."/>
            <person name="Rios-Valencia D.G."/>
            <person name="Calderon-Gallegos A."/>
            <person name="de la Torre P."/>
            <person name="Carrero J.C."/>
            <person name="Sanchez-Flores A."/>
            <person name="Laclette J.P."/>
        </authorList>
    </citation>
    <scope>NUCLEOTIDE SEQUENCE [LARGE SCALE GENOMIC DNA]</scope>
    <source>
        <strain evidence="1">WFUcys</strain>
    </source>
</reference>
<evidence type="ECO:0000313" key="2">
    <source>
        <dbReference type="Proteomes" id="UP001651158"/>
    </source>
</evidence>
<comment type="caution">
    <text evidence="1">The sequence shown here is derived from an EMBL/GenBank/DDBJ whole genome shotgun (WGS) entry which is preliminary data.</text>
</comment>
<protein>
    <submittedName>
        <fullName evidence="1">Uncharacterized protein</fullName>
    </submittedName>
</protein>
<proteinExistence type="predicted"/>
<accession>A0ABR4QCP2</accession>
<dbReference type="EMBL" id="JAKROA010000005">
    <property type="protein sequence ID" value="KAL5107108.1"/>
    <property type="molecule type" value="Genomic_DNA"/>
</dbReference>
<name>A0ABR4QCP2_9CEST</name>
<sequence>MNFESSGCSSRHFCSLPHRAFNPQCDEHLYINLDCMNPSTPMVTFDDKFKCCVAQGVPVPLFIAGPLMVLRTIYEGGQNCDTESFFNCLDYTTIYDPTPENPQCTVCDLVQWLLKKCCSLQECMGRLYNQNQMIMFEVMREIFVRLRPKPLPISPRHIEIAKRFNYIGLPFHNFLLSPMTPHIAESGVNWNTQLAGSLEWTNGFMYLLYLDIGERGMQSNVARFIFVNLIRILRRYSGIAFPPQCCPSLAQFYMLEAVRCHQSVALQPIMKLARALSLALLEYEPFGFVCDTPPLPGYRKEEIYAYRHNMQRVMENILMMNVTDIFYNSPNLNGAIRHTREQHSMPNTCACRFAQSLEEEDCQCNNF</sequence>
<keyword evidence="2" id="KW-1185">Reference proteome</keyword>
<dbReference type="Proteomes" id="UP001651158">
    <property type="component" value="Unassembled WGS sequence"/>
</dbReference>
<evidence type="ECO:0000313" key="1">
    <source>
        <dbReference type="EMBL" id="KAL5107108.1"/>
    </source>
</evidence>
<gene>
    <name evidence="1" type="ORF">TcWFU_009153</name>
</gene>
<organism evidence="1 2">
    <name type="scientific">Taenia crassiceps</name>
    <dbReference type="NCBI Taxonomy" id="6207"/>
    <lineage>
        <taxon>Eukaryota</taxon>
        <taxon>Metazoa</taxon>
        <taxon>Spiralia</taxon>
        <taxon>Lophotrochozoa</taxon>
        <taxon>Platyhelminthes</taxon>
        <taxon>Cestoda</taxon>
        <taxon>Eucestoda</taxon>
        <taxon>Cyclophyllidea</taxon>
        <taxon>Taeniidae</taxon>
        <taxon>Taenia</taxon>
    </lineage>
</organism>